<evidence type="ECO:0000256" key="2">
    <source>
        <dbReference type="ARBA" id="ARBA00022777"/>
    </source>
</evidence>
<evidence type="ECO:0000313" key="5">
    <source>
        <dbReference type="Proteomes" id="UP001139344"/>
    </source>
</evidence>
<evidence type="ECO:0000259" key="3">
    <source>
        <dbReference type="Pfam" id="PF00294"/>
    </source>
</evidence>
<feature type="domain" description="Carbohydrate kinase PfkB" evidence="3">
    <location>
        <begin position="4"/>
        <end position="295"/>
    </location>
</feature>
<sequence>MTSKKILVVGELNIDLILNKIQGFPKIGTEIVADSMDFTLGSSSAIMASNISILGVDTTFCGVIGNDNFGDFVLNQLQFKKVDTQFIQRSEKSKTGVTVVMSYDQDRANITYCGAMKDLNKNSIPWSDIQNFHHMHISSYFLQEGIKDDISWIFKKAKESGLSTSLDLQYDPEEKWDFNYKECLPYVDIFLPNEDELLMLTGQENQEVAIGKIKPFSNTIVIKLGKNGSRLINNKSDIKAAPYLNKKYKDAIGAGDSFNAGFIQKFLEGASPEDCLKNGNLMGSLSTTCAGGTTAFSSKEHIEAQIESLLINNNNED</sequence>
<dbReference type="RefSeq" id="WP_240096116.1">
    <property type="nucleotide sequence ID" value="NZ_JAJSON010000009.1"/>
</dbReference>
<dbReference type="Gene3D" id="3.40.1190.20">
    <property type="match status" value="1"/>
</dbReference>
<dbReference type="CDD" id="cd01166">
    <property type="entry name" value="KdgK"/>
    <property type="match status" value="1"/>
</dbReference>
<dbReference type="AlphaFoldDB" id="A0A9X1UV17"/>
<comment type="caution">
    <text evidence="4">The sequence shown here is derived from an EMBL/GenBank/DDBJ whole genome shotgun (WGS) entry which is preliminary data.</text>
</comment>
<dbReference type="InterPro" id="IPR029056">
    <property type="entry name" value="Ribokinase-like"/>
</dbReference>
<proteinExistence type="predicted"/>
<dbReference type="PANTHER" id="PTHR10584:SF167">
    <property type="entry name" value="PFKB DOMAIN PROTEIN"/>
    <property type="match status" value="1"/>
</dbReference>
<keyword evidence="5" id="KW-1185">Reference proteome</keyword>
<accession>A0A9X1UV17</accession>
<dbReference type="InterPro" id="IPR011611">
    <property type="entry name" value="PfkB_dom"/>
</dbReference>
<gene>
    <name evidence="4" type="ORF">LU635_03195</name>
</gene>
<keyword evidence="1" id="KW-0808">Transferase</keyword>
<dbReference type="Proteomes" id="UP001139344">
    <property type="component" value="Unassembled WGS sequence"/>
</dbReference>
<reference evidence="4" key="1">
    <citation type="submission" date="2021-12" db="EMBL/GenBank/DDBJ databases">
        <title>Description of Gramella crocea sp. nov., a new bacterium isolated from activated sludge.</title>
        <authorList>
            <person name="Zhang X."/>
        </authorList>
    </citation>
    <scope>NUCLEOTIDE SEQUENCE</scope>
    <source>
        <strain evidence="4">YB25</strain>
    </source>
</reference>
<protein>
    <submittedName>
        <fullName evidence="4">Carbohydrate kinase family protein</fullName>
    </submittedName>
</protein>
<keyword evidence="2 4" id="KW-0418">Kinase</keyword>
<dbReference type="Pfam" id="PF00294">
    <property type="entry name" value="PfkB"/>
    <property type="match status" value="1"/>
</dbReference>
<dbReference type="EMBL" id="JAJSON010000009">
    <property type="protein sequence ID" value="MCG9970631.1"/>
    <property type="molecule type" value="Genomic_DNA"/>
</dbReference>
<dbReference type="GO" id="GO:0016301">
    <property type="term" value="F:kinase activity"/>
    <property type="evidence" value="ECO:0007669"/>
    <property type="project" value="UniProtKB-KW"/>
</dbReference>
<dbReference type="SUPFAM" id="SSF53613">
    <property type="entry name" value="Ribokinase-like"/>
    <property type="match status" value="1"/>
</dbReference>
<dbReference type="PANTHER" id="PTHR10584">
    <property type="entry name" value="SUGAR KINASE"/>
    <property type="match status" value="1"/>
</dbReference>
<organism evidence="4 5">
    <name type="scientific">Christiangramia crocea</name>
    <dbReference type="NCBI Taxonomy" id="2904124"/>
    <lineage>
        <taxon>Bacteria</taxon>
        <taxon>Pseudomonadati</taxon>
        <taxon>Bacteroidota</taxon>
        <taxon>Flavobacteriia</taxon>
        <taxon>Flavobacteriales</taxon>
        <taxon>Flavobacteriaceae</taxon>
        <taxon>Christiangramia</taxon>
    </lineage>
</organism>
<evidence type="ECO:0000313" key="4">
    <source>
        <dbReference type="EMBL" id="MCG9970631.1"/>
    </source>
</evidence>
<evidence type="ECO:0000256" key="1">
    <source>
        <dbReference type="ARBA" id="ARBA00022679"/>
    </source>
</evidence>
<name>A0A9X1UV17_9FLAO</name>